<dbReference type="EC" id="2.4.2.10" evidence="2"/>
<dbReference type="EMBL" id="UINC01003758">
    <property type="protein sequence ID" value="SVA09007.1"/>
    <property type="molecule type" value="Genomic_DNA"/>
</dbReference>
<dbReference type="NCBIfam" id="TIGR01367">
    <property type="entry name" value="pyrE_Therm"/>
    <property type="match status" value="1"/>
</dbReference>
<keyword evidence="5" id="KW-0460">Magnesium</keyword>
<dbReference type="PANTHER" id="PTHR19278:SF9">
    <property type="entry name" value="URIDINE 5'-MONOPHOSPHATE SYNTHASE"/>
    <property type="match status" value="1"/>
</dbReference>
<dbReference type="InterPro" id="IPR023031">
    <property type="entry name" value="OPRT"/>
</dbReference>
<evidence type="ECO:0000313" key="8">
    <source>
        <dbReference type="EMBL" id="SVA09007.1"/>
    </source>
</evidence>
<evidence type="ECO:0000256" key="3">
    <source>
        <dbReference type="ARBA" id="ARBA00022676"/>
    </source>
</evidence>
<comment type="pathway">
    <text evidence="1">Pyrimidine metabolism; UMP biosynthesis via de novo pathway; UMP from orotate: step 1/2.</text>
</comment>
<name>A0A381T319_9ZZZZ</name>
<dbReference type="CDD" id="cd06223">
    <property type="entry name" value="PRTases_typeI"/>
    <property type="match status" value="1"/>
</dbReference>
<dbReference type="AlphaFoldDB" id="A0A381T319"/>
<keyword evidence="3" id="KW-0328">Glycosyltransferase</keyword>
<accession>A0A381T319</accession>
<keyword evidence="6" id="KW-0665">Pyrimidine biosynthesis</keyword>
<dbReference type="GO" id="GO:0044205">
    <property type="term" value="P:'de novo' UMP biosynthetic process"/>
    <property type="evidence" value="ECO:0007669"/>
    <property type="project" value="UniProtKB-UniPathway"/>
</dbReference>
<proteinExistence type="inferred from homology"/>
<dbReference type="GO" id="GO:0019856">
    <property type="term" value="P:pyrimidine nucleobase biosynthetic process"/>
    <property type="evidence" value="ECO:0007669"/>
    <property type="project" value="InterPro"/>
</dbReference>
<evidence type="ECO:0000256" key="6">
    <source>
        <dbReference type="ARBA" id="ARBA00022975"/>
    </source>
</evidence>
<dbReference type="SUPFAM" id="SSF53271">
    <property type="entry name" value="PRTase-like"/>
    <property type="match status" value="1"/>
</dbReference>
<reference evidence="8" key="1">
    <citation type="submission" date="2018-05" db="EMBL/GenBank/DDBJ databases">
        <authorList>
            <person name="Lanie J.A."/>
            <person name="Ng W.-L."/>
            <person name="Kazmierczak K.M."/>
            <person name="Andrzejewski T.M."/>
            <person name="Davidsen T.M."/>
            <person name="Wayne K.J."/>
            <person name="Tettelin H."/>
            <person name="Glass J.I."/>
            <person name="Rusch D."/>
            <person name="Podicherti R."/>
            <person name="Tsui H.-C.T."/>
            <person name="Winkler M.E."/>
        </authorList>
    </citation>
    <scope>NUCLEOTIDE SEQUENCE</scope>
</reference>
<dbReference type="PANTHER" id="PTHR19278">
    <property type="entry name" value="OROTATE PHOSPHORIBOSYLTRANSFERASE"/>
    <property type="match status" value="1"/>
</dbReference>
<dbReference type="Pfam" id="PF00156">
    <property type="entry name" value="Pribosyltran"/>
    <property type="match status" value="1"/>
</dbReference>
<evidence type="ECO:0000256" key="4">
    <source>
        <dbReference type="ARBA" id="ARBA00022679"/>
    </source>
</evidence>
<dbReference type="Gene3D" id="3.40.50.2020">
    <property type="match status" value="1"/>
</dbReference>
<keyword evidence="4" id="KW-0808">Transferase</keyword>
<gene>
    <name evidence="8" type="ORF">METZ01_LOCUS61861</name>
</gene>
<evidence type="ECO:0000259" key="7">
    <source>
        <dbReference type="Pfam" id="PF00156"/>
    </source>
</evidence>
<dbReference type="UniPathway" id="UPA00070">
    <property type="reaction ID" value="UER00119"/>
</dbReference>
<dbReference type="InterPro" id="IPR000836">
    <property type="entry name" value="PRTase_dom"/>
</dbReference>
<organism evidence="8">
    <name type="scientific">marine metagenome</name>
    <dbReference type="NCBI Taxonomy" id="408172"/>
    <lineage>
        <taxon>unclassified sequences</taxon>
        <taxon>metagenomes</taxon>
        <taxon>ecological metagenomes</taxon>
    </lineage>
</organism>
<protein>
    <recommendedName>
        <fullName evidence="2">orotate phosphoribosyltransferase</fullName>
        <ecNumber evidence="2">2.4.2.10</ecNumber>
    </recommendedName>
</protein>
<evidence type="ECO:0000256" key="1">
    <source>
        <dbReference type="ARBA" id="ARBA00004889"/>
    </source>
</evidence>
<dbReference type="GO" id="GO:0004588">
    <property type="term" value="F:orotate phosphoribosyltransferase activity"/>
    <property type="evidence" value="ECO:0007669"/>
    <property type="project" value="UniProtKB-EC"/>
</dbReference>
<evidence type="ECO:0000256" key="5">
    <source>
        <dbReference type="ARBA" id="ARBA00022842"/>
    </source>
</evidence>
<evidence type="ECO:0000256" key="2">
    <source>
        <dbReference type="ARBA" id="ARBA00011971"/>
    </source>
</evidence>
<dbReference type="InterPro" id="IPR006273">
    <property type="entry name" value="Orotate_PRibTrfase_bac"/>
</dbReference>
<sequence>MNSDQILELFRDAGALSLGHFRLSSGLHSQGYLQCAQVLQHPSHARTLGEAIAVRAGVWDPVTVLSPAMGGVVIGHEVAHGLNVRGIFAERTAGDLSLRRGFVLVPGERVLVVEDVITTGKSTRETIELARQAGAEVVGAAAIIDRGFGTELDVPWFALARVELPTYDPGRCPLCQSKTPIVKPGSRPDSNPR</sequence>
<dbReference type="HAMAP" id="MF_01208">
    <property type="entry name" value="PyrE"/>
    <property type="match status" value="1"/>
</dbReference>
<dbReference type="InterPro" id="IPR029057">
    <property type="entry name" value="PRTase-like"/>
</dbReference>
<feature type="domain" description="Phosphoribosyltransferase" evidence="7">
    <location>
        <begin position="37"/>
        <end position="153"/>
    </location>
</feature>